<protein>
    <submittedName>
        <fullName evidence="2">Uncharacterized protein</fullName>
    </submittedName>
</protein>
<feature type="region of interest" description="Disordered" evidence="1">
    <location>
        <begin position="238"/>
        <end position="271"/>
    </location>
</feature>
<dbReference type="AlphaFoldDB" id="A0AAJ8KUC0"/>
<name>A0AAJ8KUC0_9TREE</name>
<keyword evidence="3" id="KW-1185">Reference proteome</keyword>
<feature type="region of interest" description="Disordered" evidence="1">
    <location>
        <begin position="77"/>
        <end position="107"/>
    </location>
</feature>
<feature type="compositionally biased region" description="Low complexity" evidence="1">
    <location>
        <begin position="259"/>
        <end position="269"/>
    </location>
</feature>
<sequence>MPKFRSIVISLSSLGALGVSAWWYNHLKLLSLYPSLPVPHQLLISNRPDVPYSTEKWAQTGMGDAWAIRVPRNALRPSSRSRSNTLETGKAIANSGESESESESQREQDIGLQWNKAFWGSAALRLEGSIWGLVKRILRLGDTEGRGDVDVEKDEVRVGNTLLNGLFTVESKDALPLDASPNATSSSTRIVYSWGDLTPSNSKSSSKILITGGYHTLAQNKDEEDVYLIFAAEGIYRRPSSSSPTQNSDANLNLNVDQSPISSTSSSTPGNTNAISVSSIHKDQISDLSILNRLFIAFHKEYSRILVHLAVKRMGISPNERAQVVNQWPD</sequence>
<proteinExistence type="predicted"/>
<organism evidence="2 3">
    <name type="scientific">Kwoniella dejecticola CBS 10117</name>
    <dbReference type="NCBI Taxonomy" id="1296121"/>
    <lineage>
        <taxon>Eukaryota</taxon>
        <taxon>Fungi</taxon>
        <taxon>Dikarya</taxon>
        <taxon>Basidiomycota</taxon>
        <taxon>Agaricomycotina</taxon>
        <taxon>Tremellomycetes</taxon>
        <taxon>Tremellales</taxon>
        <taxon>Cryptococcaceae</taxon>
        <taxon>Kwoniella</taxon>
    </lineage>
</organism>
<feature type="compositionally biased region" description="Polar residues" evidence="1">
    <location>
        <begin position="239"/>
        <end position="258"/>
    </location>
</feature>
<reference evidence="2" key="2">
    <citation type="submission" date="2024-02" db="EMBL/GenBank/DDBJ databases">
        <title>Comparative genomics of Cryptococcus and Kwoniella reveals pathogenesis evolution and contrasting modes of karyotype evolution via chromosome fusion or intercentromeric recombination.</title>
        <authorList>
            <person name="Coelho M.A."/>
            <person name="David-Palma M."/>
            <person name="Shea T."/>
            <person name="Bowers K."/>
            <person name="McGinley-Smith S."/>
            <person name="Mohammad A.W."/>
            <person name="Gnirke A."/>
            <person name="Yurkov A.M."/>
            <person name="Nowrousian M."/>
            <person name="Sun S."/>
            <person name="Cuomo C.A."/>
            <person name="Heitman J."/>
        </authorList>
    </citation>
    <scope>NUCLEOTIDE SEQUENCE</scope>
    <source>
        <strain evidence="2">CBS 10117</strain>
    </source>
</reference>
<reference evidence="2" key="1">
    <citation type="submission" date="2013-07" db="EMBL/GenBank/DDBJ databases">
        <authorList>
            <consortium name="The Broad Institute Genome Sequencing Platform"/>
            <person name="Cuomo C."/>
            <person name="Litvintseva A."/>
            <person name="Chen Y."/>
            <person name="Heitman J."/>
            <person name="Sun S."/>
            <person name="Springer D."/>
            <person name="Dromer F."/>
            <person name="Young S.K."/>
            <person name="Zeng Q."/>
            <person name="Gargeya S."/>
            <person name="Fitzgerald M."/>
            <person name="Abouelleil A."/>
            <person name="Alvarado L."/>
            <person name="Berlin A.M."/>
            <person name="Chapman S.B."/>
            <person name="Dewar J."/>
            <person name="Goldberg J."/>
            <person name="Griggs A."/>
            <person name="Gujja S."/>
            <person name="Hansen M."/>
            <person name="Howarth C."/>
            <person name="Imamovic A."/>
            <person name="Larimer J."/>
            <person name="McCowan C."/>
            <person name="Murphy C."/>
            <person name="Pearson M."/>
            <person name="Priest M."/>
            <person name="Roberts A."/>
            <person name="Saif S."/>
            <person name="Shea T."/>
            <person name="Sykes S."/>
            <person name="Wortman J."/>
            <person name="Nusbaum C."/>
            <person name="Birren B."/>
        </authorList>
    </citation>
    <scope>NUCLEOTIDE SEQUENCE</scope>
    <source>
        <strain evidence="2">CBS 10117</strain>
    </source>
</reference>
<feature type="compositionally biased region" description="Polar residues" evidence="1">
    <location>
        <begin position="77"/>
        <end position="87"/>
    </location>
</feature>
<dbReference type="GeneID" id="28971846"/>
<dbReference type="RefSeq" id="XP_065825479.1">
    <property type="nucleotide sequence ID" value="XM_065969407.1"/>
</dbReference>
<evidence type="ECO:0000256" key="1">
    <source>
        <dbReference type="SAM" id="MobiDB-lite"/>
    </source>
</evidence>
<evidence type="ECO:0000313" key="2">
    <source>
        <dbReference type="EMBL" id="WWC63990.1"/>
    </source>
</evidence>
<dbReference type="Proteomes" id="UP000078595">
    <property type="component" value="Chromosome 8"/>
</dbReference>
<dbReference type="EMBL" id="CP144537">
    <property type="protein sequence ID" value="WWC63990.1"/>
    <property type="molecule type" value="Genomic_DNA"/>
</dbReference>
<dbReference type="KEGG" id="kdj:28971846"/>
<gene>
    <name evidence="2" type="ORF">I303_106596</name>
</gene>
<evidence type="ECO:0000313" key="3">
    <source>
        <dbReference type="Proteomes" id="UP000078595"/>
    </source>
</evidence>
<accession>A0AAJ8KUC0</accession>